<evidence type="ECO:0000256" key="2">
    <source>
        <dbReference type="ARBA" id="ARBA00009172"/>
    </source>
</evidence>
<dbReference type="OrthoDB" id="5856527at2759"/>
<evidence type="ECO:0000313" key="7">
    <source>
        <dbReference type="EMBL" id="PAV82354.1"/>
    </source>
</evidence>
<dbReference type="AlphaFoldDB" id="A0A2A2L876"/>
<dbReference type="Gene3D" id="1.20.1250.20">
    <property type="entry name" value="MFS general substrate transporter like domains"/>
    <property type="match status" value="1"/>
</dbReference>
<evidence type="ECO:0000256" key="5">
    <source>
        <dbReference type="ARBA" id="ARBA00023136"/>
    </source>
</evidence>
<evidence type="ECO:0000256" key="6">
    <source>
        <dbReference type="SAM" id="Phobius"/>
    </source>
</evidence>
<dbReference type="InterPro" id="IPR051617">
    <property type="entry name" value="UNC-93-like_regulator"/>
</dbReference>
<evidence type="ECO:0008006" key="9">
    <source>
        <dbReference type="Google" id="ProtNLM"/>
    </source>
</evidence>
<feature type="transmembrane region" description="Helical" evidence="6">
    <location>
        <begin position="220"/>
        <end position="239"/>
    </location>
</feature>
<evidence type="ECO:0000313" key="8">
    <source>
        <dbReference type="Proteomes" id="UP000218231"/>
    </source>
</evidence>
<comment type="similarity">
    <text evidence="2">Belongs to the unc-93 family.</text>
</comment>
<dbReference type="GO" id="GO:0016020">
    <property type="term" value="C:membrane"/>
    <property type="evidence" value="ECO:0007669"/>
    <property type="project" value="UniProtKB-SubCell"/>
</dbReference>
<evidence type="ECO:0000256" key="4">
    <source>
        <dbReference type="ARBA" id="ARBA00022989"/>
    </source>
</evidence>
<dbReference type="Proteomes" id="UP000218231">
    <property type="component" value="Unassembled WGS sequence"/>
</dbReference>
<organism evidence="7 8">
    <name type="scientific">Diploscapter pachys</name>
    <dbReference type="NCBI Taxonomy" id="2018661"/>
    <lineage>
        <taxon>Eukaryota</taxon>
        <taxon>Metazoa</taxon>
        <taxon>Ecdysozoa</taxon>
        <taxon>Nematoda</taxon>
        <taxon>Chromadorea</taxon>
        <taxon>Rhabditida</taxon>
        <taxon>Rhabditina</taxon>
        <taxon>Rhabditomorpha</taxon>
        <taxon>Rhabditoidea</taxon>
        <taxon>Rhabditidae</taxon>
        <taxon>Diploscapter</taxon>
    </lineage>
</organism>
<keyword evidence="4 6" id="KW-1133">Transmembrane helix</keyword>
<keyword evidence="8" id="KW-1185">Reference proteome</keyword>
<dbReference type="SUPFAM" id="SSF103473">
    <property type="entry name" value="MFS general substrate transporter"/>
    <property type="match status" value="1"/>
</dbReference>
<keyword evidence="5 6" id="KW-0472">Membrane</keyword>
<gene>
    <name evidence="7" type="ORF">WR25_04571</name>
</gene>
<proteinExistence type="inferred from homology"/>
<reference evidence="7 8" key="1">
    <citation type="journal article" date="2017" name="Curr. Biol.">
        <title>Genome architecture and evolution of a unichromosomal asexual nematode.</title>
        <authorList>
            <person name="Fradin H."/>
            <person name="Zegar C."/>
            <person name="Gutwein M."/>
            <person name="Lucas J."/>
            <person name="Kovtun M."/>
            <person name="Corcoran D."/>
            <person name="Baugh L.R."/>
            <person name="Kiontke K."/>
            <person name="Gunsalus K."/>
            <person name="Fitch D.H."/>
            <person name="Piano F."/>
        </authorList>
    </citation>
    <scope>NUCLEOTIDE SEQUENCE [LARGE SCALE GENOMIC DNA]</scope>
    <source>
        <strain evidence="7">PF1309</strain>
    </source>
</reference>
<name>A0A2A2L876_9BILA</name>
<comment type="subcellular location">
    <subcellularLocation>
        <location evidence="1">Membrane</location>
        <topology evidence="1">Multi-pass membrane protein</topology>
    </subcellularLocation>
</comment>
<dbReference type="PANTHER" id="PTHR23294:SF18">
    <property type="entry name" value="UNC93-LIKE PROTEIN MFSD11"/>
    <property type="match status" value="1"/>
</dbReference>
<dbReference type="EMBL" id="LIAE01007063">
    <property type="protein sequence ID" value="PAV82354.1"/>
    <property type="molecule type" value="Genomic_DNA"/>
</dbReference>
<accession>A0A2A2L876</accession>
<protein>
    <recommendedName>
        <fullName evidence="9">Battenin</fullName>
    </recommendedName>
</protein>
<feature type="transmembrane region" description="Helical" evidence="6">
    <location>
        <begin position="188"/>
        <end position="208"/>
    </location>
</feature>
<dbReference type="Pfam" id="PF05978">
    <property type="entry name" value="UNC-93"/>
    <property type="match status" value="1"/>
</dbReference>
<dbReference type="InterPro" id="IPR010291">
    <property type="entry name" value="Ion_channel_UNC-93"/>
</dbReference>
<evidence type="ECO:0000256" key="1">
    <source>
        <dbReference type="ARBA" id="ARBA00004141"/>
    </source>
</evidence>
<feature type="transmembrane region" description="Helical" evidence="6">
    <location>
        <begin position="30"/>
        <end position="53"/>
    </location>
</feature>
<comment type="caution">
    <text evidence="7">The sequence shown here is derived from an EMBL/GenBank/DDBJ whole genome shotgun (WGS) entry which is preliminary data.</text>
</comment>
<keyword evidence="3 6" id="KW-0812">Transmembrane</keyword>
<evidence type="ECO:0000256" key="3">
    <source>
        <dbReference type="ARBA" id="ARBA00022692"/>
    </source>
</evidence>
<dbReference type="PANTHER" id="PTHR23294">
    <property type="entry name" value="ET TRANSLATION PRODUCT-RELATED"/>
    <property type="match status" value="1"/>
</dbReference>
<dbReference type="InterPro" id="IPR036259">
    <property type="entry name" value="MFS_trans_sf"/>
</dbReference>
<sequence>MGVGFALSYSGHSSYLCAHSTRQTLAGNSAIAWAVSCLSLLVGAGILAAVFTLTGGGAREVEAFADEIFGKSLNSSNAENVHIGYRTFSDMDIKCMYGALALVTVCANVNFALLPSREVENCIEGKDQPKTSFRDQMHYIISTFIDFKIILLTILFMYLGLWTMFWIAVYPTTLIFNNNLASYTYLPVFFGTGVGVGEIVMSLFINAMSKRHKDFGLQPTMYIGSTLSAIVIALITLSTPMHSTISPTNELPLLIEPK</sequence>
<feature type="transmembrane region" description="Helical" evidence="6">
    <location>
        <begin position="149"/>
        <end position="168"/>
    </location>
</feature>